<name>A0A3N0EIL9_SINP1</name>
<keyword evidence="2" id="KW-1185">Reference proteome</keyword>
<dbReference type="Proteomes" id="UP000267469">
    <property type="component" value="Unassembled WGS sequence"/>
</dbReference>
<accession>A0A3N0EIL9</accession>
<gene>
    <name evidence="1" type="ORF">ED312_09995</name>
</gene>
<sequence length="88" mass="10396">MATEESRYVFCAGEEAIGLFRRSVDSLTGSTCSEYMVYDLRSTNQGDRDDMQQWEVNLEIEEATYRTLHLDLCKKHRTEIRKRRRIVS</sequence>
<dbReference type="OrthoDB" id="1452724at2"/>
<proteinExistence type="predicted"/>
<dbReference type="EMBL" id="RJTM01000071">
    <property type="protein sequence ID" value="RNL87723.1"/>
    <property type="molecule type" value="Genomic_DNA"/>
</dbReference>
<reference evidence="1 2" key="1">
    <citation type="submission" date="2018-10" db="EMBL/GenBank/DDBJ databases">
        <title>Sinomicrobium pectinilyticum sp. nov., a pectinase-producing bacterium isolated from alkaline and saline soil, and emended description of the genus Sinomicrobium.</title>
        <authorList>
            <person name="Cheng B."/>
            <person name="Li C."/>
            <person name="Lai Q."/>
            <person name="Du M."/>
            <person name="Shao Z."/>
            <person name="Xu P."/>
            <person name="Yang C."/>
        </authorList>
    </citation>
    <scope>NUCLEOTIDE SEQUENCE [LARGE SCALE GENOMIC DNA]</scope>
    <source>
        <strain evidence="1 2">5DNS001</strain>
    </source>
</reference>
<dbReference type="RefSeq" id="WP_123215867.1">
    <property type="nucleotide sequence ID" value="NZ_RJTM01000071.1"/>
</dbReference>
<dbReference type="AlphaFoldDB" id="A0A3N0EIL9"/>
<comment type="caution">
    <text evidence="1">The sequence shown here is derived from an EMBL/GenBank/DDBJ whole genome shotgun (WGS) entry which is preliminary data.</text>
</comment>
<protein>
    <submittedName>
        <fullName evidence="1">Uncharacterized protein</fullName>
    </submittedName>
</protein>
<evidence type="ECO:0000313" key="1">
    <source>
        <dbReference type="EMBL" id="RNL87723.1"/>
    </source>
</evidence>
<evidence type="ECO:0000313" key="2">
    <source>
        <dbReference type="Proteomes" id="UP000267469"/>
    </source>
</evidence>
<organism evidence="1 2">
    <name type="scientific">Sinomicrobium pectinilyticum</name>
    <dbReference type="NCBI Taxonomy" id="1084421"/>
    <lineage>
        <taxon>Bacteria</taxon>
        <taxon>Pseudomonadati</taxon>
        <taxon>Bacteroidota</taxon>
        <taxon>Flavobacteriia</taxon>
        <taxon>Flavobacteriales</taxon>
        <taxon>Flavobacteriaceae</taxon>
        <taxon>Sinomicrobium</taxon>
    </lineage>
</organism>